<accession>A0ABU2LDK9</accession>
<proteinExistence type="predicted"/>
<dbReference type="SUPFAM" id="SSF53300">
    <property type="entry name" value="vWA-like"/>
    <property type="match status" value="1"/>
</dbReference>
<dbReference type="InterPro" id="IPR036465">
    <property type="entry name" value="vWFA_dom_sf"/>
</dbReference>
<gene>
    <name evidence="1" type="ORF">RM780_22310</name>
</gene>
<protein>
    <recommendedName>
        <fullName evidence="3">VWFA domain-containing protein</fullName>
    </recommendedName>
</protein>
<dbReference type="Proteomes" id="UP001183388">
    <property type="component" value="Unassembled WGS sequence"/>
</dbReference>
<evidence type="ECO:0000313" key="1">
    <source>
        <dbReference type="EMBL" id="MDT0309669.1"/>
    </source>
</evidence>
<dbReference type="EMBL" id="JAVREN010000043">
    <property type="protein sequence ID" value="MDT0309669.1"/>
    <property type="molecule type" value="Genomic_DNA"/>
</dbReference>
<evidence type="ECO:0000313" key="2">
    <source>
        <dbReference type="Proteomes" id="UP001183388"/>
    </source>
</evidence>
<reference evidence="2" key="1">
    <citation type="submission" date="2023-07" db="EMBL/GenBank/DDBJ databases">
        <title>30 novel species of actinomycetes from the DSMZ collection.</title>
        <authorList>
            <person name="Nouioui I."/>
        </authorList>
    </citation>
    <scope>NUCLEOTIDE SEQUENCE [LARGE SCALE GENOMIC DNA]</scope>
    <source>
        <strain evidence="2">DSM 44917</strain>
    </source>
</reference>
<comment type="caution">
    <text evidence="1">The sequence shown here is derived from an EMBL/GenBank/DDBJ whole genome shotgun (WGS) entry which is preliminary data.</text>
</comment>
<keyword evidence="2" id="KW-1185">Reference proteome</keyword>
<dbReference type="RefSeq" id="WP_311632631.1">
    <property type="nucleotide sequence ID" value="NZ_JAVREN010000043.1"/>
</dbReference>
<evidence type="ECO:0008006" key="3">
    <source>
        <dbReference type="Google" id="ProtNLM"/>
    </source>
</evidence>
<dbReference type="Gene3D" id="3.40.50.410">
    <property type="entry name" value="von Willebrand factor, type A domain"/>
    <property type="match status" value="1"/>
</dbReference>
<sequence>MVAATATACTVTPSARGDLAENRQILDACDASAPPAADVQLDGSGSSDSAAIVAERMAAVEEIVRQTAICSGRLRVSVFSASSAANTVLFDEPLHLDGATENARLKRVPHVVEETMSEIEEAYEPAVAELPGGGSDIRGQYRMASEWSAQVGDDFRLHLYVLTDGFQNVGVDVGGQAMTPQEAAALADETAVPTLPGAFVTVAGIGRVAGSPPSSTVTERLVAYYDAVCAQAEADVCTSVTDYTSGSW</sequence>
<name>A0ABU2LDK9_9ACTN</name>
<organism evidence="1 2">
    <name type="scientific">Streptomyces boetiae</name>
    <dbReference type="NCBI Taxonomy" id="3075541"/>
    <lineage>
        <taxon>Bacteria</taxon>
        <taxon>Bacillati</taxon>
        <taxon>Actinomycetota</taxon>
        <taxon>Actinomycetes</taxon>
        <taxon>Kitasatosporales</taxon>
        <taxon>Streptomycetaceae</taxon>
        <taxon>Streptomyces</taxon>
    </lineage>
</organism>